<accession>A0A1F5G4K5</accession>
<protein>
    <recommendedName>
        <fullName evidence="4">Type II secretion system protein GspG C-terminal domain-containing protein</fullName>
    </recommendedName>
</protein>
<dbReference type="Gene3D" id="3.30.700.10">
    <property type="entry name" value="Glycoprotein, Type 4 Pilin"/>
    <property type="match status" value="1"/>
</dbReference>
<dbReference type="AlphaFoldDB" id="A0A1F5G4K5"/>
<keyword evidence="1" id="KW-1133">Transmembrane helix</keyword>
<keyword evidence="1" id="KW-0812">Transmembrane</keyword>
<dbReference type="InterPro" id="IPR012902">
    <property type="entry name" value="N_methyl_site"/>
</dbReference>
<feature type="transmembrane region" description="Helical" evidence="1">
    <location>
        <begin position="12"/>
        <end position="36"/>
    </location>
</feature>
<evidence type="ECO:0000313" key="2">
    <source>
        <dbReference type="EMBL" id="OGD86745.1"/>
    </source>
</evidence>
<comment type="caution">
    <text evidence="2">The sequence shown here is derived from an EMBL/GenBank/DDBJ whole genome shotgun (WGS) entry which is preliminary data.</text>
</comment>
<evidence type="ECO:0000313" key="3">
    <source>
        <dbReference type="Proteomes" id="UP000176317"/>
    </source>
</evidence>
<dbReference type="Proteomes" id="UP000176317">
    <property type="component" value="Unassembled WGS sequence"/>
</dbReference>
<organism evidence="2 3">
    <name type="scientific">Candidatus Curtissbacteria bacterium RBG_13_35_7</name>
    <dbReference type="NCBI Taxonomy" id="1797705"/>
    <lineage>
        <taxon>Bacteria</taxon>
        <taxon>Candidatus Curtissiibacteriota</taxon>
    </lineage>
</organism>
<evidence type="ECO:0008006" key="4">
    <source>
        <dbReference type="Google" id="ProtNLM"/>
    </source>
</evidence>
<dbReference type="PANTHER" id="PTHR30093">
    <property type="entry name" value="GENERAL SECRETION PATHWAY PROTEIN G"/>
    <property type="match status" value="1"/>
</dbReference>
<keyword evidence="1" id="KW-0472">Membrane</keyword>
<dbReference type="EMBL" id="MFAT01000018">
    <property type="protein sequence ID" value="OGD86745.1"/>
    <property type="molecule type" value="Genomic_DNA"/>
</dbReference>
<dbReference type="Pfam" id="PF07963">
    <property type="entry name" value="N_methyl"/>
    <property type="match status" value="1"/>
</dbReference>
<dbReference type="InterPro" id="IPR045584">
    <property type="entry name" value="Pilin-like"/>
</dbReference>
<dbReference type="SUPFAM" id="SSF54523">
    <property type="entry name" value="Pili subunits"/>
    <property type="match status" value="1"/>
</dbReference>
<gene>
    <name evidence="2" type="ORF">A2164_01580</name>
</gene>
<name>A0A1F5G4K5_9BACT</name>
<reference evidence="2 3" key="1">
    <citation type="journal article" date="2016" name="Nat. Commun.">
        <title>Thousands of microbial genomes shed light on interconnected biogeochemical processes in an aquifer system.</title>
        <authorList>
            <person name="Anantharaman K."/>
            <person name="Brown C.T."/>
            <person name="Hug L.A."/>
            <person name="Sharon I."/>
            <person name="Castelle C.J."/>
            <person name="Probst A.J."/>
            <person name="Thomas B.C."/>
            <person name="Singh A."/>
            <person name="Wilkins M.J."/>
            <person name="Karaoz U."/>
            <person name="Brodie E.L."/>
            <person name="Williams K.H."/>
            <person name="Hubbard S.S."/>
            <person name="Banfield J.F."/>
        </authorList>
    </citation>
    <scope>NUCLEOTIDE SEQUENCE [LARGE SCALE GENOMIC DNA]</scope>
</reference>
<evidence type="ECO:0000256" key="1">
    <source>
        <dbReference type="SAM" id="Phobius"/>
    </source>
</evidence>
<dbReference type="NCBIfam" id="TIGR02532">
    <property type="entry name" value="IV_pilin_GFxxxE"/>
    <property type="match status" value="1"/>
</dbReference>
<sequence length="153" mass="16225">MHFLPKTKKLKAFTLIELLVVIGVLTILFAIVLIAVNPGRQFAQANDTQRRSDINAILNAVHQYAAENKGALPTDITTTPGIISSTAIDICADIVPTYIAAMPVDPVDGSWNATDGCTTYDTDDYSISKSATGNRVTVSTPAEVGGSTLSVTR</sequence>
<proteinExistence type="predicted"/>